<accession>A0A367KZ82</accession>
<feature type="chain" id="PRO_5016727410" evidence="2">
    <location>
        <begin position="19"/>
        <end position="249"/>
    </location>
</feature>
<evidence type="ECO:0000313" key="3">
    <source>
        <dbReference type="EMBL" id="RCI07485.1"/>
    </source>
</evidence>
<dbReference type="OrthoDB" id="4945152at2759"/>
<comment type="caution">
    <text evidence="3">The sequence shown here is derived from an EMBL/GenBank/DDBJ whole genome shotgun (WGS) entry which is preliminary data.</text>
</comment>
<evidence type="ECO:0000256" key="1">
    <source>
        <dbReference type="SAM" id="Phobius"/>
    </source>
</evidence>
<evidence type="ECO:0000256" key="2">
    <source>
        <dbReference type="SAM" id="SignalP"/>
    </source>
</evidence>
<keyword evidence="2" id="KW-0732">Signal</keyword>
<keyword evidence="1" id="KW-0812">Transmembrane</keyword>
<proteinExistence type="predicted"/>
<feature type="transmembrane region" description="Helical" evidence="1">
    <location>
        <begin position="127"/>
        <end position="146"/>
    </location>
</feature>
<feature type="transmembrane region" description="Helical" evidence="1">
    <location>
        <begin position="50"/>
        <end position="70"/>
    </location>
</feature>
<feature type="transmembrane region" description="Helical" evidence="1">
    <location>
        <begin position="182"/>
        <end position="200"/>
    </location>
</feature>
<feature type="transmembrane region" description="Helical" evidence="1">
    <location>
        <begin position="82"/>
        <end position="107"/>
    </location>
</feature>
<organism evidence="3 4">
    <name type="scientific">Ophiocordyceps polyrhachis-furcata BCC 54312</name>
    <dbReference type="NCBI Taxonomy" id="1330021"/>
    <lineage>
        <taxon>Eukaryota</taxon>
        <taxon>Fungi</taxon>
        <taxon>Dikarya</taxon>
        <taxon>Ascomycota</taxon>
        <taxon>Pezizomycotina</taxon>
        <taxon>Sordariomycetes</taxon>
        <taxon>Hypocreomycetidae</taxon>
        <taxon>Hypocreales</taxon>
        <taxon>Ophiocordycipitaceae</taxon>
        <taxon>Ophiocordyceps</taxon>
    </lineage>
</organism>
<dbReference type="EMBL" id="LKCN02000028">
    <property type="protein sequence ID" value="RCI07485.1"/>
    <property type="molecule type" value="Genomic_DNA"/>
</dbReference>
<feature type="transmembrane region" description="Helical" evidence="1">
    <location>
        <begin position="212"/>
        <end position="233"/>
    </location>
</feature>
<keyword evidence="1" id="KW-1133">Transmembrane helix</keyword>
<gene>
    <name evidence="3" type="ORF">L249_4514</name>
</gene>
<evidence type="ECO:0000313" key="4">
    <source>
        <dbReference type="Proteomes" id="UP000253664"/>
    </source>
</evidence>
<sequence>MLLLGLLSLLQLFVAAVGVAWKLSQGYAPFNLPSLSRLRFEAVSLRDDWPWFSLHLFLYLGQLIPLAAVVEIKSPLPERRYAAVSVLAILSVFFGFAAAMPAVSLWILWAHQRRLSQGQRCALRTLAWFSALTHVGAFLVAFTASVSSPWHVMNSLLSVPSASIHLSETGIRQARLRQINEMTGTSSGFFMAAGILLLVLRRGGVTLSLVTWMFLLSLVAGPAAGSAAVILLADDVAAEDGTHGTRKET</sequence>
<reference evidence="3 4" key="1">
    <citation type="journal article" date="2015" name="BMC Genomics">
        <title>Insights from the genome of Ophiocordyceps polyrhachis-furcata to pathogenicity and host specificity in insect fungi.</title>
        <authorList>
            <person name="Wichadakul D."/>
            <person name="Kobmoo N."/>
            <person name="Ingsriswang S."/>
            <person name="Tangphatsornruang S."/>
            <person name="Chantasingh D."/>
            <person name="Luangsa-ard J.J."/>
            <person name="Eurwilaichitr L."/>
        </authorList>
    </citation>
    <scope>NUCLEOTIDE SEQUENCE [LARGE SCALE GENOMIC DNA]</scope>
    <source>
        <strain evidence="3 4">BCC 54312</strain>
    </source>
</reference>
<protein>
    <submittedName>
        <fullName evidence="3">Uncharacterized protein</fullName>
    </submittedName>
</protein>
<keyword evidence="1" id="KW-0472">Membrane</keyword>
<dbReference type="AlphaFoldDB" id="A0A367KZ82"/>
<feature type="signal peptide" evidence="2">
    <location>
        <begin position="1"/>
        <end position="18"/>
    </location>
</feature>
<keyword evidence="4" id="KW-1185">Reference proteome</keyword>
<name>A0A367KZ82_9HYPO</name>
<dbReference type="Proteomes" id="UP000253664">
    <property type="component" value="Unassembled WGS sequence"/>
</dbReference>